<accession>A0A9D4BVP4</accession>
<reference evidence="1" key="1">
    <citation type="journal article" date="2019" name="bioRxiv">
        <title>The Genome of the Zebra Mussel, Dreissena polymorpha: A Resource for Invasive Species Research.</title>
        <authorList>
            <person name="McCartney M.A."/>
            <person name="Auch B."/>
            <person name="Kono T."/>
            <person name="Mallez S."/>
            <person name="Zhang Y."/>
            <person name="Obille A."/>
            <person name="Becker A."/>
            <person name="Abrahante J.E."/>
            <person name="Garbe J."/>
            <person name="Badalamenti J.P."/>
            <person name="Herman A."/>
            <person name="Mangelson H."/>
            <person name="Liachko I."/>
            <person name="Sullivan S."/>
            <person name="Sone E.D."/>
            <person name="Koren S."/>
            <person name="Silverstein K.A.T."/>
            <person name="Beckman K.B."/>
            <person name="Gohl D.M."/>
        </authorList>
    </citation>
    <scope>NUCLEOTIDE SEQUENCE</scope>
    <source>
        <strain evidence="1">Duluth1</strain>
        <tissue evidence="1">Whole animal</tissue>
    </source>
</reference>
<evidence type="ECO:0000313" key="2">
    <source>
        <dbReference type="Proteomes" id="UP000828390"/>
    </source>
</evidence>
<dbReference type="AlphaFoldDB" id="A0A9D4BVP4"/>
<protein>
    <submittedName>
        <fullName evidence="1">Uncharacterized protein</fullName>
    </submittedName>
</protein>
<name>A0A9D4BVP4_DREPO</name>
<proteinExistence type="predicted"/>
<sequence length="77" mass="9207">MIGERYALATLILNMLKRSLAGSWPTRNKKKKKKDEMKTIICRIARFRLRSAWFRLDPNFFQIFRLDLDDRHKVAAP</sequence>
<dbReference type="Proteomes" id="UP000828390">
    <property type="component" value="Unassembled WGS sequence"/>
</dbReference>
<reference evidence="1" key="2">
    <citation type="submission" date="2020-11" db="EMBL/GenBank/DDBJ databases">
        <authorList>
            <person name="McCartney M.A."/>
            <person name="Auch B."/>
            <person name="Kono T."/>
            <person name="Mallez S."/>
            <person name="Becker A."/>
            <person name="Gohl D.M."/>
            <person name="Silverstein K.A.T."/>
            <person name="Koren S."/>
            <person name="Bechman K.B."/>
            <person name="Herman A."/>
            <person name="Abrahante J.E."/>
            <person name="Garbe J."/>
        </authorList>
    </citation>
    <scope>NUCLEOTIDE SEQUENCE</scope>
    <source>
        <strain evidence="1">Duluth1</strain>
        <tissue evidence="1">Whole animal</tissue>
    </source>
</reference>
<comment type="caution">
    <text evidence="1">The sequence shown here is derived from an EMBL/GenBank/DDBJ whole genome shotgun (WGS) entry which is preliminary data.</text>
</comment>
<dbReference type="EMBL" id="JAIWYP010000014">
    <property type="protein sequence ID" value="KAH3711665.1"/>
    <property type="molecule type" value="Genomic_DNA"/>
</dbReference>
<keyword evidence="2" id="KW-1185">Reference proteome</keyword>
<evidence type="ECO:0000313" key="1">
    <source>
        <dbReference type="EMBL" id="KAH3711665.1"/>
    </source>
</evidence>
<organism evidence="1 2">
    <name type="scientific">Dreissena polymorpha</name>
    <name type="common">Zebra mussel</name>
    <name type="synonym">Mytilus polymorpha</name>
    <dbReference type="NCBI Taxonomy" id="45954"/>
    <lineage>
        <taxon>Eukaryota</taxon>
        <taxon>Metazoa</taxon>
        <taxon>Spiralia</taxon>
        <taxon>Lophotrochozoa</taxon>
        <taxon>Mollusca</taxon>
        <taxon>Bivalvia</taxon>
        <taxon>Autobranchia</taxon>
        <taxon>Heteroconchia</taxon>
        <taxon>Euheterodonta</taxon>
        <taxon>Imparidentia</taxon>
        <taxon>Neoheterodontei</taxon>
        <taxon>Myida</taxon>
        <taxon>Dreissenoidea</taxon>
        <taxon>Dreissenidae</taxon>
        <taxon>Dreissena</taxon>
    </lineage>
</organism>
<gene>
    <name evidence="1" type="ORF">DPMN_071337</name>
</gene>